<comment type="caution">
    <text evidence="7">The sequence shown here is derived from an EMBL/GenBank/DDBJ whole genome shotgun (WGS) entry which is preliminary data.</text>
</comment>
<reference evidence="7 8" key="1">
    <citation type="submission" date="2020-11" db="EMBL/GenBank/DDBJ databases">
        <title>Kefir isolates.</title>
        <authorList>
            <person name="Marcisauskas S."/>
            <person name="Kim Y."/>
            <person name="Blasche S."/>
        </authorList>
    </citation>
    <scope>NUCLEOTIDE SEQUENCE [LARGE SCALE GENOMIC DNA]</scope>
    <source>
        <strain evidence="7 8">KR</strain>
    </source>
</reference>
<dbReference type="CDD" id="cd00610">
    <property type="entry name" value="OAT_like"/>
    <property type="match status" value="1"/>
</dbReference>
<sequence length="562" mass="60118">MMLAAAARSTRSHRSISASSAAASAAALAVRCSVRSVPSAPLSTSAPAHAAKPKANTDYLEPTHTDDHVPPDVQAKLKRHAAVTLNTYLRPAYILTRGKGCKLWDSHDREFLDFSGGIAVNALGHADEGVAKVVQDQSRKLVHSSNLWHNEWSGELAHLLVQKTKELGGMGYPANQPERNGSADDGGLKVFFTNSGTESNEGALKFVRKYGKLVSAARNAAGAEKGVTAPTDEKIEIVSFRDGFHGRSMGALSATWQDKYQRPFAPLVPGFVPATLNDIEGINAAVTEKTCGVIVEPIQVSLSPLAQVPFGAVSANWPHAIQGEGGILEASEEFLRALRRRCDEVGALLIFDEIQCGLGRTGSFWAHGSMPVDCHPDIITMAKPLANVSISSPAAPVHLHGGGLTFRGSIQGIPIGAIMMKDKVADVIKIGDHGTTFGGQPLQTRVAHHVVSRLATPSFLSHVSTVGSHLHSRLEALPTLFPRLVAGAPRGRGLILGLPFKRDEYVQKVVRLMRERGVLVLSCGKQTIRFVPSLIATEQEVDKVVDVLESALVVLNRQEEGL</sequence>
<comment type="similarity">
    <text evidence="2">Belongs to the class-III pyridoxal-phosphate-dependent aminotransferase family.</text>
</comment>
<dbReference type="SUPFAM" id="SSF53383">
    <property type="entry name" value="PLP-dependent transferases"/>
    <property type="match status" value="1"/>
</dbReference>
<name>A0A9P7B6E3_RHOMI</name>
<keyword evidence="4" id="KW-0808">Transferase</keyword>
<proteinExistence type="inferred from homology"/>
<dbReference type="EMBL" id="PUHQ01000026">
    <property type="protein sequence ID" value="KAG0662500.1"/>
    <property type="molecule type" value="Genomic_DNA"/>
</dbReference>
<dbReference type="GO" id="GO:0030170">
    <property type="term" value="F:pyridoxal phosphate binding"/>
    <property type="evidence" value="ECO:0007669"/>
    <property type="project" value="InterPro"/>
</dbReference>
<accession>A0A9P7B6E3</accession>
<evidence type="ECO:0000256" key="2">
    <source>
        <dbReference type="ARBA" id="ARBA00008954"/>
    </source>
</evidence>
<evidence type="ECO:0000313" key="8">
    <source>
        <dbReference type="Proteomes" id="UP000777482"/>
    </source>
</evidence>
<gene>
    <name evidence="7" type="primary">ARG8</name>
    <name evidence="7" type="ORF">C6P46_003240</name>
</gene>
<feature type="region of interest" description="Disordered" evidence="6">
    <location>
        <begin position="39"/>
        <end position="71"/>
    </location>
</feature>
<dbReference type="Gene3D" id="3.40.640.10">
    <property type="entry name" value="Type I PLP-dependent aspartate aminotransferase-like (Major domain)"/>
    <property type="match status" value="3"/>
</dbReference>
<dbReference type="Pfam" id="PF00202">
    <property type="entry name" value="Aminotran_3"/>
    <property type="match status" value="2"/>
</dbReference>
<dbReference type="GO" id="GO:0042802">
    <property type="term" value="F:identical protein binding"/>
    <property type="evidence" value="ECO:0007669"/>
    <property type="project" value="TreeGrafter"/>
</dbReference>
<dbReference type="GO" id="GO:0005759">
    <property type="term" value="C:mitochondrial matrix"/>
    <property type="evidence" value="ECO:0007669"/>
    <property type="project" value="TreeGrafter"/>
</dbReference>
<keyword evidence="3 7" id="KW-0032">Aminotransferase</keyword>
<dbReference type="InterPro" id="IPR050103">
    <property type="entry name" value="Class-III_PLP-dep_AT"/>
</dbReference>
<evidence type="ECO:0000256" key="1">
    <source>
        <dbReference type="ARBA" id="ARBA00001933"/>
    </source>
</evidence>
<keyword evidence="5" id="KW-0663">Pyridoxal phosphate</keyword>
<comment type="cofactor">
    <cofactor evidence="1">
        <name>pyridoxal 5'-phosphate</name>
        <dbReference type="ChEBI" id="CHEBI:597326"/>
    </cofactor>
</comment>
<dbReference type="InterPro" id="IPR015421">
    <property type="entry name" value="PyrdxlP-dep_Trfase_major"/>
</dbReference>
<evidence type="ECO:0000256" key="5">
    <source>
        <dbReference type="ARBA" id="ARBA00022898"/>
    </source>
</evidence>
<dbReference type="Proteomes" id="UP000777482">
    <property type="component" value="Unassembled WGS sequence"/>
</dbReference>
<dbReference type="PANTHER" id="PTHR11986:SF79">
    <property type="entry name" value="ACETYLORNITHINE AMINOTRANSFERASE, MITOCHONDRIAL"/>
    <property type="match status" value="1"/>
</dbReference>
<evidence type="ECO:0000256" key="6">
    <source>
        <dbReference type="SAM" id="MobiDB-lite"/>
    </source>
</evidence>
<protein>
    <submittedName>
        <fullName evidence="7">Acetylornithine aminotransferase</fullName>
    </submittedName>
</protein>
<dbReference type="InterPro" id="IPR015424">
    <property type="entry name" value="PyrdxlP-dep_Trfase"/>
</dbReference>
<evidence type="ECO:0000256" key="3">
    <source>
        <dbReference type="ARBA" id="ARBA00022576"/>
    </source>
</evidence>
<dbReference type="InterPro" id="IPR015422">
    <property type="entry name" value="PyrdxlP-dep_Trfase_small"/>
</dbReference>
<dbReference type="InterPro" id="IPR005814">
    <property type="entry name" value="Aminotrans_3"/>
</dbReference>
<organism evidence="7 8">
    <name type="scientific">Rhodotorula mucilaginosa</name>
    <name type="common">Yeast</name>
    <name type="synonym">Rhodotorula rubra</name>
    <dbReference type="NCBI Taxonomy" id="5537"/>
    <lineage>
        <taxon>Eukaryota</taxon>
        <taxon>Fungi</taxon>
        <taxon>Dikarya</taxon>
        <taxon>Basidiomycota</taxon>
        <taxon>Pucciniomycotina</taxon>
        <taxon>Microbotryomycetes</taxon>
        <taxon>Sporidiobolales</taxon>
        <taxon>Sporidiobolaceae</taxon>
        <taxon>Rhodotorula</taxon>
    </lineage>
</organism>
<dbReference type="OrthoDB" id="10260828at2759"/>
<evidence type="ECO:0000256" key="4">
    <source>
        <dbReference type="ARBA" id="ARBA00022679"/>
    </source>
</evidence>
<dbReference type="Gene3D" id="3.90.1150.10">
    <property type="entry name" value="Aspartate Aminotransferase, domain 1"/>
    <property type="match status" value="2"/>
</dbReference>
<dbReference type="AlphaFoldDB" id="A0A9P7B6E3"/>
<keyword evidence="8" id="KW-1185">Reference proteome</keyword>
<feature type="compositionally biased region" description="Basic and acidic residues" evidence="6">
    <location>
        <begin position="61"/>
        <end position="70"/>
    </location>
</feature>
<dbReference type="PANTHER" id="PTHR11986">
    <property type="entry name" value="AMINOTRANSFERASE CLASS III"/>
    <property type="match status" value="1"/>
</dbReference>
<dbReference type="GO" id="GO:0008483">
    <property type="term" value="F:transaminase activity"/>
    <property type="evidence" value="ECO:0007669"/>
    <property type="project" value="UniProtKB-KW"/>
</dbReference>
<evidence type="ECO:0000313" key="7">
    <source>
        <dbReference type="EMBL" id="KAG0662500.1"/>
    </source>
</evidence>